<organism evidence="2 3">
    <name type="scientific">Streptomyces longisporus</name>
    <dbReference type="NCBI Taxonomy" id="1948"/>
    <lineage>
        <taxon>Bacteria</taxon>
        <taxon>Bacillati</taxon>
        <taxon>Actinomycetota</taxon>
        <taxon>Actinomycetes</taxon>
        <taxon>Kitasatosporales</taxon>
        <taxon>Streptomycetaceae</taxon>
        <taxon>Streptomyces</taxon>
    </lineage>
</organism>
<name>A0ABN3NHZ0_STRLO</name>
<feature type="region of interest" description="Disordered" evidence="1">
    <location>
        <begin position="55"/>
        <end position="110"/>
    </location>
</feature>
<protein>
    <submittedName>
        <fullName evidence="2">Uncharacterized protein</fullName>
    </submittedName>
</protein>
<reference evidence="2 3" key="1">
    <citation type="journal article" date="2019" name="Int. J. Syst. Evol. Microbiol.">
        <title>The Global Catalogue of Microorganisms (GCM) 10K type strain sequencing project: providing services to taxonomists for standard genome sequencing and annotation.</title>
        <authorList>
            <consortium name="The Broad Institute Genomics Platform"/>
            <consortium name="The Broad Institute Genome Sequencing Center for Infectious Disease"/>
            <person name="Wu L."/>
            <person name="Ma J."/>
        </authorList>
    </citation>
    <scope>NUCLEOTIDE SEQUENCE [LARGE SCALE GENOMIC DNA]</scope>
    <source>
        <strain evidence="2 3">JCM 4395</strain>
    </source>
</reference>
<dbReference type="Proteomes" id="UP001501777">
    <property type="component" value="Unassembled WGS sequence"/>
</dbReference>
<sequence>MSGWGWGVRVPGVECFKAVACLESGLGAGVLYRTGELTVCEAGWPLPGPGRVRAQVRGRPGHRTGQDRTGVFPALPEPHPQPPSRVREDALTGAACTPSHNASSDTNIPH</sequence>
<proteinExistence type="predicted"/>
<dbReference type="EMBL" id="BAAASG010000030">
    <property type="protein sequence ID" value="GAA2522841.1"/>
    <property type="molecule type" value="Genomic_DNA"/>
</dbReference>
<feature type="compositionally biased region" description="Polar residues" evidence="1">
    <location>
        <begin position="98"/>
        <end position="110"/>
    </location>
</feature>
<gene>
    <name evidence="2" type="ORF">GCM10010276_87370</name>
</gene>
<accession>A0ABN3NHZ0</accession>
<keyword evidence="3" id="KW-1185">Reference proteome</keyword>
<comment type="caution">
    <text evidence="2">The sequence shown here is derived from an EMBL/GenBank/DDBJ whole genome shotgun (WGS) entry which is preliminary data.</text>
</comment>
<evidence type="ECO:0000313" key="3">
    <source>
        <dbReference type="Proteomes" id="UP001501777"/>
    </source>
</evidence>
<evidence type="ECO:0000313" key="2">
    <source>
        <dbReference type="EMBL" id="GAA2522841.1"/>
    </source>
</evidence>
<evidence type="ECO:0000256" key="1">
    <source>
        <dbReference type="SAM" id="MobiDB-lite"/>
    </source>
</evidence>